<protein>
    <recommendedName>
        <fullName evidence="2">Major capsid protein</fullName>
    </recommendedName>
</protein>
<gene>
    <name evidence="1" type="ORF">UFOVP649_11</name>
</gene>
<dbReference type="Gene3D" id="3.30.2400.30">
    <property type="match status" value="1"/>
</dbReference>
<evidence type="ECO:0000313" key="1">
    <source>
        <dbReference type="EMBL" id="CAB4154541.1"/>
    </source>
</evidence>
<dbReference type="PIRSF" id="PIRSF029202">
    <property type="entry name" value="UCP029202"/>
    <property type="match status" value="1"/>
</dbReference>
<accession>A0A6J5NAR5</accession>
<name>A0A6J5NAR5_9CAUD</name>
<proteinExistence type="predicted"/>
<evidence type="ECO:0008006" key="2">
    <source>
        <dbReference type="Google" id="ProtNLM"/>
    </source>
</evidence>
<reference evidence="1" key="1">
    <citation type="submission" date="2020-04" db="EMBL/GenBank/DDBJ databases">
        <authorList>
            <person name="Chiriac C."/>
            <person name="Salcher M."/>
            <person name="Ghai R."/>
            <person name="Kavagutti S V."/>
        </authorList>
    </citation>
    <scope>NUCLEOTIDE SEQUENCE</scope>
</reference>
<dbReference type="EMBL" id="LR796624">
    <property type="protein sequence ID" value="CAB4154541.1"/>
    <property type="molecule type" value="Genomic_DNA"/>
</dbReference>
<organism evidence="1">
    <name type="scientific">uncultured Caudovirales phage</name>
    <dbReference type="NCBI Taxonomy" id="2100421"/>
    <lineage>
        <taxon>Viruses</taxon>
        <taxon>Duplodnaviria</taxon>
        <taxon>Heunggongvirae</taxon>
        <taxon>Uroviricota</taxon>
        <taxon>Caudoviricetes</taxon>
        <taxon>Peduoviridae</taxon>
        <taxon>Maltschvirus</taxon>
        <taxon>Maltschvirus maltsch</taxon>
    </lineage>
</organism>
<dbReference type="Pfam" id="PF09950">
    <property type="entry name" value="Major_capside"/>
    <property type="match status" value="1"/>
</dbReference>
<sequence length="304" mass="33841">MTDFRMDTAGLFLERQLEFIRPQVFEIQYADIKYSTILPVTSEAGPGAQTFTYRIMDSTGEFRLLADAASDLPRADISQVEKSINIRSFGGSFGYTVQELRAAQMANIALEQRRAAAVRRAYEEKVESVALFGESTVGLAGFFNNSAVDIVAADKWFTTSAVTAQEMNELLNYGVTAIINGSKMKEQPDTILLGYEDYNKVSTTRNSDSSDVTVLEYFLRTNPYIRNVEPINQLTKGNNGGKLNTSRMVVYKRDPEKVQLHIPQPLELFPAQQRGLEFIVPAHARVGGVALYYPKSAIYVQASS</sequence>
<dbReference type="InterPro" id="IPR020049">
    <property type="entry name" value="Major_capsid-like"/>
</dbReference>